<dbReference type="GeneID" id="29672326"/>
<keyword evidence="2 4" id="KW-0238">DNA-binding</keyword>
<comment type="function">
    <text evidence="4">Involved in cell division and chromosome segregation.</text>
</comment>
<evidence type="ECO:0000259" key="6">
    <source>
        <dbReference type="Pfam" id="PF14527"/>
    </source>
</evidence>
<evidence type="ECO:0000313" key="8">
    <source>
        <dbReference type="Proteomes" id="UP000002162"/>
    </source>
</evidence>
<organism evidence="7 8">
    <name type="scientific">Ureaplasma parvum serovar 3 (strain ATCC 27815 / 27 / NCTC 11736)</name>
    <dbReference type="NCBI Taxonomy" id="505682"/>
    <lineage>
        <taxon>Bacteria</taxon>
        <taxon>Bacillati</taxon>
        <taxon>Mycoplasmatota</taxon>
        <taxon>Mycoplasmoidales</taxon>
        <taxon>Mycoplasmoidaceae</taxon>
        <taxon>Ureaplasma</taxon>
    </lineage>
</organism>
<dbReference type="AlphaFoldDB" id="A0A2C9DYN7"/>
<dbReference type="GO" id="GO:0003677">
    <property type="term" value="F:DNA binding"/>
    <property type="evidence" value="ECO:0007669"/>
    <property type="project" value="UniProtKB-UniRule"/>
</dbReference>
<dbReference type="PANTHER" id="PTHR37307">
    <property type="entry name" value="CELL DIVISION PROTEIN WHIA-RELATED"/>
    <property type="match status" value="1"/>
</dbReference>
<keyword evidence="1 4" id="KW-0132">Cell division</keyword>
<dbReference type="NCBIfam" id="TIGR00647">
    <property type="entry name" value="DNA_bind_WhiA"/>
    <property type="match status" value="1"/>
</dbReference>
<sequence length="330" mass="39072">MPKSTLQEIIDNDSNKFTFSEFVKEDIYTNTDYSSTDYKVILYSFFRNNLTIKIGQKLTWIIKSQNLQIIEFILNGLDYFNNLNIEYEIMFEPDHLNKTRTNYSLLLWGDLDKLDEILKLFDDANNENFHKDRYCSNFLIGAMLSGGSIAHPLENYHLEIRCDSNNYIPLLTKALARYGLEYKIIYRNKKTIVYFKKSEIISDFLKAIRTQNSLFEFENIRIQRDFNNQQQRLNNLDISNLSKSSKAGVLTKEMILEIKKNHDEFCKQSTKFLKYCELRVQNPDCSLNELSCLLKQMFNIEISKSGLNHFNSRIKEMYEELKLKKLVFKN</sequence>
<name>A0A2C9DYN7_UREP2</name>
<dbReference type="Proteomes" id="UP000002162">
    <property type="component" value="Chromosome"/>
</dbReference>
<dbReference type="Pfam" id="PF02650">
    <property type="entry name" value="HTH_WhiA"/>
    <property type="match status" value="1"/>
</dbReference>
<dbReference type="RefSeq" id="WP_006689029.1">
    <property type="nucleotide sequence ID" value="NC_010503.1"/>
</dbReference>
<dbReference type="PANTHER" id="PTHR37307:SF1">
    <property type="entry name" value="CELL DIVISION PROTEIN WHIA-RELATED"/>
    <property type="match status" value="1"/>
</dbReference>
<keyword evidence="3 4" id="KW-0131">Cell cycle</keyword>
<proteinExistence type="inferred from homology"/>
<dbReference type="InterPro" id="IPR039518">
    <property type="entry name" value="WhiA_LAGLIDADG_dom"/>
</dbReference>
<feature type="domain" description="WhiA LAGLIDADG-like" evidence="6">
    <location>
        <begin position="136"/>
        <end position="227"/>
    </location>
</feature>
<gene>
    <name evidence="4" type="primary">whiA</name>
    <name evidence="7" type="ordered locus">UPA3_0072</name>
</gene>
<dbReference type="SUPFAM" id="SSF55608">
    <property type="entry name" value="Homing endonucleases"/>
    <property type="match status" value="1"/>
</dbReference>
<dbReference type="Gene3D" id="3.10.28.10">
    <property type="entry name" value="Homing endonucleases"/>
    <property type="match status" value="1"/>
</dbReference>
<reference evidence="7 8" key="1">
    <citation type="submission" date="2008-02" db="EMBL/GenBank/DDBJ databases">
        <title>Genome sequence of Ureaplasma parvum serovar 3.</title>
        <authorList>
            <person name="Methe B.A."/>
            <person name="Glass J."/>
            <person name="Waites K."/>
            <person name="Shrivastava S."/>
        </authorList>
    </citation>
    <scope>NUCLEOTIDE SEQUENCE [LARGE SCALE GENOMIC DNA]</scope>
    <source>
        <strain evidence="8">ATCC 27815 / 27 / NCTC 11736</strain>
    </source>
</reference>
<evidence type="ECO:0000313" key="7">
    <source>
        <dbReference type="EMBL" id="ACA33018.1"/>
    </source>
</evidence>
<evidence type="ECO:0000256" key="3">
    <source>
        <dbReference type="ARBA" id="ARBA00023306"/>
    </source>
</evidence>
<dbReference type="InterPro" id="IPR027434">
    <property type="entry name" value="Homing_endonucl"/>
</dbReference>
<comment type="similarity">
    <text evidence="4">Belongs to the WhiA family.</text>
</comment>
<dbReference type="EMBL" id="CP000942">
    <property type="protein sequence ID" value="ACA33018.1"/>
    <property type="molecule type" value="Genomic_DNA"/>
</dbReference>
<dbReference type="HOGENOM" id="CLU_053282_1_0_14"/>
<dbReference type="GO" id="GO:0051301">
    <property type="term" value="P:cell division"/>
    <property type="evidence" value="ECO:0007669"/>
    <property type="project" value="UniProtKB-UniRule"/>
</dbReference>
<protein>
    <recommendedName>
        <fullName evidence="4">Probable cell division protein WhiA</fullName>
    </recommendedName>
</protein>
<dbReference type="HAMAP" id="MF_01420">
    <property type="entry name" value="HTH_type_WhiA"/>
    <property type="match status" value="1"/>
</dbReference>
<evidence type="ECO:0000256" key="4">
    <source>
        <dbReference type="HAMAP-Rule" id="MF_01420"/>
    </source>
</evidence>
<evidence type="ECO:0000256" key="1">
    <source>
        <dbReference type="ARBA" id="ARBA00022618"/>
    </source>
</evidence>
<dbReference type="Pfam" id="PF14527">
    <property type="entry name" value="LAGLIDADG_WhiA"/>
    <property type="match status" value="1"/>
</dbReference>
<dbReference type="InterPro" id="IPR003802">
    <property type="entry name" value="Sporulation_regulator_WhiA"/>
</dbReference>
<evidence type="ECO:0000256" key="2">
    <source>
        <dbReference type="ARBA" id="ARBA00023125"/>
    </source>
</evidence>
<dbReference type="InterPro" id="IPR023054">
    <property type="entry name" value="Sporulation_regulator_WhiA_C"/>
</dbReference>
<dbReference type="KEGG" id="upa:UPA3_0072"/>
<accession>A0A2C9DYN7</accession>
<feature type="domain" description="Sporulation regulator WhiA C-terminal" evidence="5">
    <location>
        <begin position="231"/>
        <end position="318"/>
    </location>
</feature>
<dbReference type="GO" id="GO:0043937">
    <property type="term" value="P:regulation of sporulation"/>
    <property type="evidence" value="ECO:0007669"/>
    <property type="project" value="InterPro"/>
</dbReference>
<evidence type="ECO:0000259" key="5">
    <source>
        <dbReference type="Pfam" id="PF02650"/>
    </source>
</evidence>